<comment type="similarity">
    <text evidence="1">Belongs to the PNP/UDP phosphorylase family. Futalosine hydrolase subfamily.</text>
</comment>
<reference evidence="4 5" key="1">
    <citation type="submission" date="2013-03" db="EMBL/GenBank/DDBJ databases">
        <title>Assembly of a new bacterial strain Brevibacillus borstelensis AK1.</title>
        <authorList>
            <person name="Rajan I."/>
            <person name="PoliReddy D."/>
            <person name="Sugumar T."/>
            <person name="Rathinam K."/>
            <person name="Alqarawi S."/>
            <person name="Khalil A.B."/>
            <person name="Sivakumar N."/>
        </authorList>
    </citation>
    <scope>NUCLEOTIDE SEQUENCE [LARGE SCALE GENOMIC DNA]</scope>
    <source>
        <strain evidence="4 5">AK1</strain>
    </source>
</reference>
<dbReference type="InterPro" id="IPR035994">
    <property type="entry name" value="Nucleoside_phosphorylase_sf"/>
</dbReference>
<sequence>MNVDKNTENSWASPDREAGAGRILVVVSVQPEKEAVLRGLGGDSRFDVLVGGVGSVAAAARTARRLATAESGYSLVICAGIAGGFVGQAEVGSLVVAAEIIAADLGAETPDGFCSVDELGFGSARVQVEDKLASRLTEALRAAGLPVCHGPILTLSTVTGTAATASELKARVPEAAAEAMEGYGVAIAAKDSGLPVLEIRSISNAVGPRNKAAWRMKEAFEALEAACKVIREVL</sequence>
<dbReference type="GO" id="GO:0019284">
    <property type="term" value="P:L-methionine salvage from S-adenosylmethionine"/>
    <property type="evidence" value="ECO:0007669"/>
    <property type="project" value="TreeGrafter"/>
</dbReference>
<evidence type="ECO:0000256" key="1">
    <source>
        <dbReference type="HAMAP-Rule" id="MF_00991"/>
    </source>
</evidence>
<dbReference type="GO" id="GO:0009234">
    <property type="term" value="P:menaquinone biosynthetic process"/>
    <property type="evidence" value="ECO:0007669"/>
    <property type="project" value="UniProtKB-UniRule"/>
</dbReference>
<dbReference type="GO" id="GO:0005829">
    <property type="term" value="C:cytosol"/>
    <property type="evidence" value="ECO:0007669"/>
    <property type="project" value="TreeGrafter"/>
</dbReference>
<feature type="domain" description="Nucleoside phosphorylase" evidence="3">
    <location>
        <begin position="48"/>
        <end position="232"/>
    </location>
</feature>
<comment type="catalytic activity">
    <reaction evidence="1">
        <text>futalosine + H2O = dehypoxanthine futalosine + hypoxanthine</text>
        <dbReference type="Rhea" id="RHEA:25904"/>
        <dbReference type="ChEBI" id="CHEBI:15377"/>
        <dbReference type="ChEBI" id="CHEBI:17368"/>
        <dbReference type="ChEBI" id="CHEBI:58863"/>
        <dbReference type="ChEBI" id="CHEBI:58864"/>
        <dbReference type="EC" id="3.2.2.26"/>
    </reaction>
</comment>
<accession>M8DBF9</accession>
<dbReference type="NCBIfam" id="TIGR03664">
    <property type="entry name" value="fut_nucase"/>
    <property type="match status" value="1"/>
</dbReference>
<dbReference type="HAMAP" id="MF_00991">
    <property type="entry name" value="MqnB"/>
    <property type="match status" value="1"/>
</dbReference>
<comment type="pathway">
    <text evidence="1">Quinol/quinone metabolism; menaquinone biosynthesis.</text>
</comment>
<dbReference type="InterPro" id="IPR000845">
    <property type="entry name" value="Nucleoside_phosphorylase_d"/>
</dbReference>
<dbReference type="UniPathway" id="UPA00079"/>
<dbReference type="AlphaFoldDB" id="M8DBF9"/>
<organism evidence="4 5">
    <name type="scientific">Brevibacillus borstelensis AK1</name>
    <dbReference type="NCBI Taxonomy" id="1300222"/>
    <lineage>
        <taxon>Bacteria</taxon>
        <taxon>Bacillati</taxon>
        <taxon>Bacillota</taxon>
        <taxon>Bacilli</taxon>
        <taxon>Bacillales</taxon>
        <taxon>Paenibacillaceae</taxon>
        <taxon>Brevibacillus</taxon>
    </lineage>
</organism>
<protein>
    <recommendedName>
        <fullName evidence="1 2">Futalosine hydrolase</fullName>
        <shortName evidence="1">FL hydrolase</shortName>
        <ecNumber evidence="1 2">3.2.2.26</ecNumber>
    </recommendedName>
    <alternativeName>
        <fullName evidence="1">Futalosine nucleosidase</fullName>
    </alternativeName>
    <alternativeName>
        <fullName evidence="1">Menaquinone biosynthetic enzyme MqnB</fullName>
    </alternativeName>
</protein>
<dbReference type="STRING" id="1300222.I532_21505"/>
<comment type="caution">
    <text evidence="4">The sequence shown here is derived from an EMBL/GenBank/DDBJ whole genome shotgun (WGS) entry which is preliminary data.</text>
</comment>
<dbReference type="PANTHER" id="PTHR46832">
    <property type="entry name" value="5'-METHYLTHIOADENOSINE/S-ADENOSYLHOMOCYSTEINE NUCLEOSIDASE"/>
    <property type="match status" value="1"/>
</dbReference>
<evidence type="ECO:0000256" key="2">
    <source>
        <dbReference type="NCBIfam" id="TIGR03664"/>
    </source>
</evidence>
<evidence type="ECO:0000259" key="3">
    <source>
        <dbReference type="Pfam" id="PF01048"/>
    </source>
</evidence>
<name>M8DBF9_9BACL</name>
<gene>
    <name evidence="1" type="primary">mqnB</name>
    <name evidence="4" type="ORF">I532_21505</name>
</gene>
<dbReference type="RefSeq" id="WP_003391141.1">
    <property type="nucleotide sequence ID" value="NZ_APBN01000013.1"/>
</dbReference>
<keyword evidence="1" id="KW-0474">Menaquinone biosynthesis</keyword>
<dbReference type="GO" id="GO:0009116">
    <property type="term" value="P:nucleoside metabolic process"/>
    <property type="evidence" value="ECO:0007669"/>
    <property type="project" value="InterPro"/>
</dbReference>
<dbReference type="NCBIfam" id="NF006087">
    <property type="entry name" value="PRK08236.1"/>
    <property type="match status" value="1"/>
</dbReference>
<dbReference type="GO" id="GO:0008930">
    <property type="term" value="F:methylthioadenosine nucleosidase activity"/>
    <property type="evidence" value="ECO:0007669"/>
    <property type="project" value="TreeGrafter"/>
</dbReference>
<dbReference type="Pfam" id="PF01048">
    <property type="entry name" value="PNP_UDP_1"/>
    <property type="match status" value="1"/>
</dbReference>
<dbReference type="OrthoDB" id="9788270at2"/>
<evidence type="ECO:0000313" key="4">
    <source>
        <dbReference type="EMBL" id="EMT50687.1"/>
    </source>
</evidence>
<keyword evidence="5" id="KW-1185">Reference proteome</keyword>
<dbReference type="PATRIC" id="fig|1300222.3.peg.4524"/>
<dbReference type="Gene3D" id="3.40.50.1580">
    <property type="entry name" value="Nucleoside phosphorylase domain"/>
    <property type="match status" value="1"/>
</dbReference>
<dbReference type="CDD" id="cd17766">
    <property type="entry name" value="futalosine_nucleosidase_MqnB"/>
    <property type="match status" value="1"/>
</dbReference>
<dbReference type="PANTHER" id="PTHR46832:SF2">
    <property type="entry name" value="FUTALOSINE HYDROLASE"/>
    <property type="match status" value="1"/>
</dbReference>
<comment type="function">
    <text evidence="1">Catalyzes the hydrolysis of futalosine (FL) to dehypoxanthine futalosine (DHFL) and hypoxanthine, a step in the biosynthesis of menaquinone (MK, vitamin K2).</text>
</comment>
<dbReference type="Proteomes" id="UP000012081">
    <property type="component" value="Unassembled WGS sequence"/>
</dbReference>
<proteinExistence type="inferred from homology"/>
<dbReference type="SUPFAM" id="SSF53167">
    <property type="entry name" value="Purine and uridine phosphorylases"/>
    <property type="match status" value="1"/>
</dbReference>
<dbReference type="EC" id="3.2.2.26" evidence="1 2"/>
<dbReference type="EMBL" id="APBN01000013">
    <property type="protein sequence ID" value="EMT50687.1"/>
    <property type="molecule type" value="Genomic_DNA"/>
</dbReference>
<evidence type="ECO:0000313" key="5">
    <source>
        <dbReference type="Proteomes" id="UP000012081"/>
    </source>
</evidence>
<keyword evidence="1" id="KW-0378">Hydrolase</keyword>
<dbReference type="GO" id="GO:0008782">
    <property type="term" value="F:adenosylhomocysteine nucleosidase activity"/>
    <property type="evidence" value="ECO:0007669"/>
    <property type="project" value="TreeGrafter"/>
</dbReference>
<dbReference type="InterPro" id="IPR019963">
    <property type="entry name" value="FL_hydrolase_MqnB"/>
</dbReference>